<gene>
    <name evidence="3" type="ORF">HPB52_011718</name>
</gene>
<dbReference type="Pfam" id="PF19311">
    <property type="entry name" value="KELAA"/>
    <property type="match status" value="1"/>
</dbReference>
<sequence length="791" mass="88211">MSWLRASLRRSRPPILRNVEPETVIEAFRMHWLRALEVIEKSSGSNVMPTADDITGVLNHLDQMVNFLIDEATSAEASIPNGGMSPSSVGPILDYMLMEGVLDRLFQWSLYTGEFLSNLKLEQLRIYECAPLEVEKRLVVLLNTLCVSLSQHPDLLEVFFSASSNQGPARFLIFSLLIPFVHREGAIGQQARDALLLCMALSQKNESIGLYIAENSNFCPVLATGLSGLYSVLPRKLTIVADDWYRLTHEDIQEFPELTMFLNSLEFCNAVIQVSHTMVQEQLLEYIYQGFLIPVMGPALHQNTMEEIVTATAYLDLFLRTVTEPQLLLVFFKFLITESYENHKILNTLINRIGGQSRLCLVTMALFRTLLDFNCEDIMLELVLKYLVPCSHVMVSQRSRVCDIDLYSCAAEKFLSLIPACCSGVGAEEAQLPLLRDGFPAERVMHGGSLQIRSRRPRRSFSGVLGSYESGDMPRSFTAVLNGTQQSRPSVAHTGYHLYLADARQGVRLTRRACSGWSSSYDEASSVDLNGVAVAPEAKTEDASVEESSVSAGDSGIFVTRDAANKGGGGFEAFGSPNIGPFLSILLARLEMMPQNSVYINLQLTALIARLALYPQPLLRSFLLSHSLVFQPSVRSLFQVLGSLKHKVDSYSYTLPNFDELLARARIFFTVREERLLADTPHRLYGDQTAVRRSQSFAAEFSRGESKRRSLGSFFRRTGLPKTNPVLVETGGEEKSYRFIARPYPSEFAEEGTRLESIKTQNAVLAAVVLEEFLKELAAISQEHAIQQLAS</sequence>
<keyword evidence="4" id="KW-1185">Reference proteome</keyword>
<evidence type="ECO:0000313" key="4">
    <source>
        <dbReference type="Proteomes" id="UP000821837"/>
    </source>
</evidence>
<dbReference type="InterPro" id="IPR019384">
    <property type="entry name" value="FHIP"/>
</dbReference>
<organism evidence="3 4">
    <name type="scientific">Rhipicephalus sanguineus</name>
    <name type="common">Brown dog tick</name>
    <name type="synonym">Ixodes sanguineus</name>
    <dbReference type="NCBI Taxonomy" id="34632"/>
    <lineage>
        <taxon>Eukaryota</taxon>
        <taxon>Metazoa</taxon>
        <taxon>Ecdysozoa</taxon>
        <taxon>Arthropoda</taxon>
        <taxon>Chelicerata</taxon>
        <taxon>Arachnida</taxon>
        <taxon>Acari</taxon>
        <taxon>Parasitiformes</taxon>
        <taxon>Ixodida</taxon>
        <taxon>Ixodoidea</taxon>
        <taxon>Ixodidae</taxon>
        <taxon>Rhipicephalinae</taxon>
        <taxon>Rhipicephalus</taxon>
        <taxon>Rhipicephalus</taxon>
    </lineage>
</organism>
<dbReference type="EMBL" id="JABSTV010001248">
    <property type="protein sequence ID" value="KAH7968839.1"/>
    <property type="molecule type" value="Genomic_DNA"/>
</dbReference>
<evidence type="ECO:0000256" key="1">
    <source>
        <dbReference type="ARBA" id="ARBA00024336"/>
    </source>
</evidence>
<dbReference type="PANTHER" id="PTHR21705:SF11">
    <property type="entry name" value="FHIP FAMILY PROTEIN CG3558"/>
    <property type="match status" value="1"/>
</dbReference>
<name>A0A9D4Q6C0_RHISA</name>
<protein>
    <recommendedName>
        <fullName evidence="2">FHF complex subunit HOOK-interacting protein C-terminal domain-containing protein</fullName>
    </recommendedName>
</protein>
<comment type="similarity">
    <text evidence="1">Belongs to the FHIP family.</text>
</comment>
<dbReference type="Proteomes" id="UP000821837">
    <property type="component" value="Unassembled WGS sequence"/>
</dbReference>
<dbReference type="InterPro" id="IPR045669">
    <property type="entry name" value="FHIP_C"/>
</dbReference>
<dbReference type="VEuPathDB" id="VectorBase:RSAN_056587"/>
<dbReference type="Pfam" id="PF19314">
    <property type="entry name" value="DUF5917"/>
    <property type="match status" value="1"/>
</dbReference>
<evidence type="ECO:0000313" key="3">
    <source>
        <dbReference type="EMBL" id="KAH7968839.1"/>
    </source>
</evidence>
<dbReference type="AlphaFoldDB" id="A0A9D4Q6C0"/>
<dbReference type="InterPro" id="IPR045668">
    <property type="entry name" value="FHIP_KELAA_motif"/>
</dbReference>
<accession>A0A9D4Q6C0</accession>
<evidence type="ECO:0000259" key="2">
    <source>
        <dbReference type="Pfam" id="PF19314"/>
    </source>
</evidence>
<dbReference type="PANTHER" id="PTHR21705">
    <property type="entry name" value="RAI16 PROTEIN-RELATED"/>
    <property type="match status" value="1"/>
</dbReference>
<proteinExistence type="inferred from homology"/>
<dbReference type="Pfam" id="PF10257">
    <property type="entry name" value="RAI16-like"/>
    <property type="match status" value="1"/>
</dbReference>
<reference evidence="3" key="1">
    <citation type="journal article" date="2020" name="Cell">
        <title>Large-Scale Comparative Analyses of Tick Genomes Elucidate Their Genetic Diversity and Vector Capacities.</title>
        <authorList>
            <consortium name="Tick Genome and Microbiome Consortium (TIGMIC)"/>
            <person name="Jia N."/>
            <person name="Wang J."/>
            <person name="Shi W."/>
            <person name="Du L."/>
            <person name="Sun Y."/>
            <person name="Zhan W."/>
            <person name="Jiang J.F."/>
            <person name="Wang Q."/>
            <person name="Zhang B."/>
            <person name="Ji P."/>
            <person name="Bell-Sakyi L."/>
            <person name="Cui X.M."/>
            <person name="Yuan T.T."/>
            <person name="Jiang B.G."/>
            <person name="Yang W.F."/>
            <person name="Lam T.T."/>
            <person name="Chang Q.C."/>
            <person name="Ding S.J."/>
            <person name="Wang X.J."/>
            <person name="Zhu J.G."/>
            <person name="Ruan X.D."/>
            <person name="Zhao L."/>
            <person name="Wei J.T."/>
            <person name="Ye R.Z."/>
            <person name="Que T.C."/>
            <person name="Du C.H."/>
            <person name="Zhou Y.H."/>
            <person name="Cheng J.X."/>
            <person name="Dai P.F."/>
            <person name="Guo W.B."/>
            <person name="Han X.H."/>
            <person name="Huang E.J."/>
            <person name="Li L.F."/>
            <person name="Wei W."/>
            <person name="Gao Y.C."/>
            <person name="Liu J.Z."/>
            <person name="Shao H.Z."/>
            <person name="Wang X."/>
            <person name="Wang C.C."/>
            <person name="Yang T.C."/>
            <person name="Huo Q.B."/>
            <person name="Li W."/>
            <person name="Chen H.Y."/>
            <person name="Chen S.E."/>
            <person name="Zhou L.G."/>
            <person name="Ni X.B."/>
            <person name="Tian J.H."/>
            <person name="Sheng Y."/>
            <person name="Liu T."/>
            <person name="Pan Y.S."/>
            <person name="Xia L.Y."/>
            <person name="Li J."/>
            <person name="Zhao F."/>
            <person name="Cao W.C."/>
        </authorList>
    </citation>
    <scope>NUCLEOTIDE SEQUENCE</scope>
    <source>
        <strain evidence="3">Rsan-2018</strain>
    </source>
</reference>
<feature type="domain" description="FHF complex subunit HOOK-interacting protein C-terminal" evidence="2">
    <location>
        <begin position="579"/>
        <end position="669"/>
    </location>
</feature>
<comment type="caution">
    <text evidence="3">The sequence shown here is derived from an EMBL/GenBank/DDBJ whole genome shotgun (WGS) entry which is preliminary data.</text>
</comment>
<reference evidence="3" key="2">
    <citation type="submission" date="2021-09" db="EMBL/GenBank/DDBJ databases">
        <authorList>
            <person name="Jia N."/>
            <person name="Wang J."/>
            <person name="Shi W."/>
            <person name="Du L."/>
            <person name="Sun Y."/>
            <person name="Zhan W."/>
            <person name="Jiang J."/>
            <person name="Wang Q."/>
            <person name="Zhang B."/>
            <person name="Ji P."/>
            <person name="Sakyi L.B."/>
            <person name="Cui X."/>
            <person name="Yuan T."/>
            <person name="Jiang B."/>
            <person name="Yang W."/>
            <person name="Lam T.T.-Y."/>
            <person name="Chang Q."/>
            <person name="Ding S."/>
            <person name="Wang X."/>
            <person name="Zhu J."/>
            <person name="Ruan X."/>
            <person name="Zhao L."/>
            <person name="Wei J."/>
            <person name="Que T."/>
            <person name="Du C."/>
            <person name="Cheng J."/>
            <person name="Dai P."/>
            <person name="Han X."/>
            <person name="Huang E."/>
            <person name="Gao Y."/>
            <person name="Liu J."/>
            <person name="Shao H."/>
            <person name="Ye R."/>
            <person name="Li L."/>
            <person name="Wei W."/>
            <person name="Wang X."/>
            <person name="Wang C."/>
            <person name="Huo Q."/>
            <person name="Li W."/>
            <person name="Guo W."/>
            <person name="Chen H."/>
            <person name="Chen S."/>
            <person name="Zhou L."/>
            <person name="Zhou L."/>
            <person name="Ni X."/>
            <person name="Tian J."/>
            <person name="Zhou Y."/>
            <person name="Sheng Y."/>
            <person name="Liu T."/>
            <person name="Pan Y."/>
            <person name="Xia L."/>
            <person name="Li J."/>
            <person name="Zhao F."/>
            <person name="Cao W."/>
        </authorList>
    </citation>
    <scope>NUCLEOTIDE SEQUENCE</scope>
    <source>
        <strain evidence="3">Rsan-2018</strain>
        <tissue evidence="3">Larvae</tissue>
    </source>
</reference>